<keyword evidence="12" id="KW-0234">DNA repair</keyword>
<dbReference type="EMBL" id="JACJFM010000008">
    <property type="protein sequence ID" value="MBB1486659.1"/>
    <property type="molecule type" value="Genomic_DNA"/>
</dbReference>
<comment type="similarity">
    <text evidence="3 14">Belongs to the Nth/MutY family.</text>
</comment>
<gene>
    <name evidence="16" type="primary">mutY</name>
    <name evidence="16" type="ORF">H4O21_08570</name>
</gene>
<dbReference type="Pfam" id="PF10576">
    <property type="entry name" value="EndIII_4Fe-2S"/>
    <property type="match status" value="1"/>
</dbReference>
<dbReference type="GO" id="GO:0032357">
    <property type="term" value="F:oxidized purine DNA binding"/>
    <property type="evidence" value="ECO:0007669"/>
    <property type="project" value="TreeGrafter"/>
</dbReference>
<dbReference type="PROSITE" id="PS00764">
    <property type="entry name" value="ENDONUCLEASE_III_1"/>
    <property type="match status" value="1"/>
</dbReference>
<evidence type="ECO:0000256" key="4">
    <source>
        <dbReference type="ARBA" id="ARBA00012045"/>
    </source>
</evidence>
<accession>A0A839IQ96</accession>
<keyword evidence="9" id="KW-0378">Hydrolase</keyword>
<dbReference type="Pfam" id="PF00730">
    <property type="entry name" value="HhH-GPD"/>
    <property type="match status" value="1"/>
</dbReference>
<dbReference type="Gene3D" id="1.10.1670.10">
    <property type="entry name" value="Helix-hairpin-Helix base-excision DNA repair enzymes (C-terminal)"/>
    <property type="match status" value="1"/>
</dbReference>
<dbReference type="GO" id="GO:0046872">
    <property type="term" value="F:metal ion binding"/>
    <property type="evidence" value="ECO:0007669"/>
    <property type="project" value="UniProtKB-UniRule"/>
</dbReference>
<keyword evidence="10 14" id="KW-0408">Iron</keyword>
<feature type="domain" description="HhH-GPD" evidence="15">
    <location>
        <begin position="51"/>
        <end position="202"/>
    </location>
</feature>
<dbReference type="GO" id="GO:0006298">
    <property type="term" value="P:mismatch repair"/>
    <property type="evidence" value="ECO:0007669"/>
    <property type="project" value="TreeGrafter"/>
</dbReference>
<dbReference type="GO" id="GO:0006284">
    <property type="term" value="P:base-excision repair"/>
    <property type="evidence" value="ECO:0007669"/>
    <property type="project" value="UniProtKB-UniRule"/>
</dbReference>
<protein>
    <recommendedName>
        <fullName evidence="5 14">Adenine DNA glycosylase</fullName>
        <ecNumber evidence="4 14">3.2.2.31</ecNumber>
    </recommendedName>
</protein>
<dbReference type="InterPro" id="IPR004035">
    <property type="entry name" value="Endouclease-III_FeS-bd_BS"/>
</dbReference>
<evidence type="ECO:0000313" key="16">
    <source>
        <dbReference type="EMBL" id="MBB1486659.1"/>
    </source>
</evidence>
<dbReference type="InterPro" id="IPR005760">
    <property type="entry name" value="A/G_AdeGlyc_MutY"/>
</dbReference>
<proteinExistence type="inferred from homology"/>
<evidence type="ECO:0000256" key="10">
    <source>
        <dbReference type="ARBA" id="ARBA00023004"/>
    </source>
</evidence>
<evidence type="ECO:0000256" key="13">
    <source>
        <dbReference type="ARBA" id="ARBA00023295"/>
    </source>
</evidence>
<dbReference type="NCBIfam" id="NF008132">
    <property type="entry name" value="PRK10880.1"/>
    <property type="match status" value="1"/>
</dbReference>
<evidence type="ECO:0000256" key="5">
    <source>
        <dbReference type="ARBA" id="ARBA00022023"/>
    </source>
</evidence>
<dbReference type="InterPro" id="IPR003265">
    <property type="entry name" value="HhH-GPD_domain"/>
</dbReference>
<keyword evidence="8 14" id="KW-0227">DNA damage</keyword>
<comment type="cofactor">
    <cofactor evidence="14">
        <name>[4Fe-4S] cluster</name>
        <dbReference type="ChEBI" id="CHEBI:49883"/>
    </cofactor>
    <text evidence="14">Binds 1 [4Fe-4S] cluster.</text>
</comment>
<dbReference type="InterPro" id="IPR029119">
    <property type="entry name" value="MutY_C"/>
</dbReference>
<keyword evidence="11" id="KW-0411">Iron-sulfur</keyword>
<dbReference type="InterPro" id="IPR044298">
    <property type="entry name" value="MIG/MutY"/>
</dbReference>
<dbReference type="CDD" id="cd00056">
    <property type="entry name" value="ENDO3c"/>
    <property type="match status" value="1"/>
</dbReference>
<dbReference type="Pfam" id="PF14815">
    <property type="entry name" value="NUDIX_4"/>
    <property type="match status" value="1"/>
</dbReference>
<dbReference type="GO" id="GO:0035485">
    <property type="term" value="F:adenine/guanine mispair binding"/>
    <property type="evidence" value="ECO:0007669"/>
    <property type="project" value="TreeGrafter"/>
</dbReference>
<keyword evidence="6" id="KW-0004">4Fe-4S</keyword>
<evidence type="ECO:0000256" key="2">
    <source>
        <dbReference type="ARBA" id="ARBA00002933"/>
    </source>
</evidence>
<evidence type="ECO:0000256" key="14">
    <source>
        <dbReference type="RuleBase" id="RU365096"/>
    </source>
</evidence>
<evidence type="ECO:0000256" key="6">
    <source>
        <dbReference type="ARBA" id="ARBA00022485"/>
    </source>
</evidence>
<dbReference type="PANTHER" id="PTHR42944">
    <property type="entry name" value="ADENINE DNA GLYCOSYLASE"/>
    <property type="match status" value="1"/>
</dbReference>
<dbReference type="InterPro" id="IPR000445">
    <property type="entry name" value="HhH_motif"/>
</dbReference>
<dbReference type="Pfam" id="PF00633">
    <property type="entry name" value="HHH"/>
    <property type="match status" value="1"/>
</dbReference>
<evidence type="ECO:0000256" key="9">
    <source>
        <dbReference type="ARBA" id="ARBA00022801"/>
    </source>
</evidence>
<dbReference type="SUPFAM" id="SSF48150">
    <property type="entry name" value="DNA-glycosylase"/>
    <property type="match status" value="1"/>
</dbReference>
<evidence type="ECO:0000256" key="12">
    <source>
        <dbReference type="ARBA" id="ARBA00023204"/>
    </source>
</evidence>
<dbReference type="InterPro" id="IPR003651">
    <property type="entry name" value="Endonuclease3_FeS-loop_motif"/>
</dbReference>
<dbReference type="Gene3D" id="1.10.340.30">
    <property type="entry name" value="Hypothetical protein, domain 2"/>
    <property type="match status" value="1"/>
</dbReference>
<name>A0A839IQ96_9GAMM</name>
<keyword evidence="7" id="KW-0479">Metal-binding</keyword>
<dbReference type="InterPro" id="IPR023170">
    <property type="entry name" value="HhH_base_excis_C"/>
</dbReference>
<dbReference type="NCBIfam" id="TIGR01084">
    <property type="entry name" value="mutY"/>
    <property type="match status" value="1"/>
</dbReference>
<dbReference type="Proteomes" id="UP000565262">
    <property type="component" value="Unassembled WGS sequence"/>
</dbReference>
<keyword evidence="17" id="KW-1185">Reference proteome</keyword>
<dbReference type="AlphaFoldDB" id="A0A839IQ96"/>
<dbReference type="FunFam" id="1.10.340.30:FF:000002">
    <property type="entry name" value="Adenine DNA glycosylase"/>
    <property type="match status" value="1"/>
</dbReference>
<dbReference type="InterPro" id="IPR015797">
    <property type="entry name" value="NUDIX_hydrolase-like_dom_sf"/>
</dbReference>
<dbReference type="GO" id="GO:0034039">
    <property type="term" value="F:8-oxo-7,8-dihydroguanine DNA N-glycosylase activity"/>
    <property type="evidence" value="ECO:0007669"/>
    <property type="project" value="TreeGrafter"/>
</dbReference>
<dbReference type="GO" id="GO:0000701">
    <property type="term" value="F:purine-specific mismatch base pair DNA N-glycosylase activity"/>
    <property type="evidence" value="ECO:0007669"/>
    <property type="project" value="UniProtKB-EC"/>
</dbReference>
<comment type="caution">
    <text evidence="16">The sequence shown here is derived from an EMBL/GenBank/DDBJ whole genome shotgun (WGS) entry which is preliminary data.</text>
</comment>
<sequence length="360" mass="40954">MTTDLNSDSLQRHPASDVSDAILAWFDQHGRKNLPWQHPKTAYRVWLSEVMLQQTQVATVIPYFERFIERFPDVQSLAQAEVDEVLHLWTGLGYYARARNLHKCAQVVCEQHQGKFPVTVDELAALPGIGRSTAGAVLSISQNRYAPILDGNVKRFLARLHCVPGWPGSTSVQKVLWTLAEHYTPRERCADYTQAVMDLGATLCTRRNPLCDECPLYTWCAARVTASQHSFPASKPKKERPVRHANLYLLTHQGRILLEQRPPTGLWGGLWSLPDQESVAFFCTLSERSGRDDEQGVLYQTLTHQFSHFTLQAKIFHKEISLPDQVAEKNWCWYHPEQPEEIGLPGPIHKLLHKMSSSLL</sequence>
<dbReference type="InterPro" id="IPR011257">
    <property type="entry name" value="DNA_glycosylase"/>
</dbReference>
<keyword evidence="13 14" id="KW-0326">Glycosidase</keyword>
<dbReference type="SUPFAM" id="SSF55811">
    <property type="entry name" value="Nudix"/>
    <property type="match status" value="1"/>
</dbReference>
<dbReference type="SMART" id="SM00525">
    <property type="entry name" value="FES"/>
    <property type="match status" value="1"/>
</dbReference>
<dbReference type="GO" id="GO:0051539">
    <property type="term" value="F:4 iron, 4 sulfur cluster binding"/>
    <property type="evidence" value="ECO:0007669"/>
    <property type="project" value="UniProtKB-UniRule"/>
</dbReference>
<dbReference type="Gene3D" id="3.90.79.10">
    <property type="entry name" value="Nucleoside Triphosphate Pyrophosphohydrolase"/>
    <property type="match status" value="1"/>
</dbReference>
<evidence type="ECO:0000256" key="7">
    <source>
        <dbReference type="ARBA" id="ARBA00022723"/>
    </source>
</evidence>
<evidence type="ECO:0000256" key="11">
    <source>
        <dbReference type="ARBA" id="ARBA00023014"/>
    </source>
</evidence>
<comment type="catalytic activity">
    <reaction evidence="1 14">
        <text>Hydrolyzes free adenine bases from 7,8-dihydro-8-oxoguanine:adenine mismatched double-stranded DNA, leaving an apurinic site.</text>
        <dbReference type="EC" id="3.2.2.31"/>
    </reaction>
</comment>
<evidence type="ECO:0000256" key="1">
    <source>
        <dbReference type="ARBA" id="ARBA00000843"/>
    </source>
</evidence>
<dbReference type="SMART" id="SM00478">
    <property type="entry name" value="ENDO3c"/>
    <property type="match status" value="1"/>
</dbReference>
<comment type="function">
    <text evidence="2">Adenine glycosylase active on G-A mispairs. MutY also corrects error-prone DNA synthesis past GO lesions which are due to the oxidatively damaged form of guanine: 7,8-dihydro-8-oxoguanine (8-oxo-dGTP).</text>
</comment>
<dbReference type="CDD" id="cd03431">
    <property type="entry name" value="NUDIX_DNA_Glycosylase_C-MutY"/>
    <property type="match status" value="1"/>
</dbReference>
<evidence type="ECO:0000259" key="15">
    <source>
        <dbReference type="SMART" id="SM00478"/>
    </source>
</evidence>
<evidence type="ECO:0000256" key="8">
    <source>
        <dbReference type="ARBA" id="ARBA00022763"/>
    </source>
</evidence>
<evidence type="ECO:0000256" key="3">
    <source>
        <dbReference type="ARBA" id="ARBA00008343"/>
    </source>
</evidence>
<organism evidence="16 17">
    <name type="scientific">Oceanospirillum sediminis</name>
    <dbReference type="NCBI Taxonomy" id="2760088"/>
    <lineage>
        <taxon>Bacteria</taxon>
        <taxon>Pseudomonadati</taxon>
        <taxon>Pseudomonadota</taxon>
        <taxon>Gammaproteobacteria</taxon>
        <taxon>Oceanospirillales</taxon>
        <taxon>Oceanospirillaceae</taxon>
        <taxon>Oceanospirillum</taxon>
    </lineage>
</organism>
<reference evidence="16 17" key="1">
    <citation type="submission" date="2020-08" db="EMBL/GenBank/DDBJ databases">
        <title>Oceanospirillum sp. nov. isolated from marine sediment.</title>
        <authorList>
            <person name="Ji X."/>
        </authorList>
    </citation>
    <scope>NUCLEOTIDE SEQUENCE [LARGE SCALE GENOMIC DNA]</scope>
    <source>
        <strain evidence="16 17">D5</strain>
    </source>
</reference>
<dbReference type="RefSeq" id="WP_182808439.1">
    <property type="nucleotide sequence ID" value="NZ_JACJFM010000008.1"/>
</dbReference>
<dbReference type="EC" id="3.2.2.31" evidence="4 14"/>
<dbReference type="PANTHER" id="PTHR42944:SF1">
    <property type="entry name" value="ADENINE DNA GLYCOSYLASE"/>
    <property type="match status" value="1"/>
</dbReference>
<evidence type="ECO:0000313" key="17">
    <source>
        <dbReference type="Proteomes" id="UP000565262"/>
    </source>
</evidence>